<sequence>KDDVDMSDVIHAISLEEYLPIPEEDIERLKNATALDSTLQELSGWVHQGWKNINKKILSSEMRIYYGLKDNITEKEGILFLEDRPVVPKTLQKALIRKIHNEAHLGIPKRKEILYWPGMSQQITKYINECQTCQNANTKEPLNPSEIPQFPFQQIGIDIGELGGKYFLITEDYFSRWLDIIPIKSKTAAECVDKLKVLFSNMGVPETLRCDNSPFNCKDFTNFGKEW</sequence>
<evidence type="ECO:0000313" key="3">
    <source>
        <dbReference type="EMBL" id="JAG37105.1"/>
    </source>
</evidence>
<dbReference type="GO" id="GO:0015074">
    <property type="term" value="P:DNA integration"/>
    <property type="evidence" value="ECO:0007669"/>
    <property type="project" value="InterPro"/>
</dbReference>
<dbReference type="EC" id="2.7.7.49" evidence="1"/>
<dbReference type="GO" id="GO:0003964">
    <property type="term" value="F:RNA-directed DNA polymerase activity"/>
    <property type="evidence" value="ECO:0007669"/>
    <property type="project" value="UniProtKB-EC"/>
</dbReference>
<protein>
    <recommendedName>
        <fullName evidence="1">RNA-directed DNA polymerase</fullName>
        <ecNumber evidence="1">2.7.7.49</ecNumber>
    </recommendedName>
</protein>
<dbReference type="InterPro" id="IPR001584">
    <property type="entry name" value="Integrase_cat-core"/>
</dbReference>
<reference evidence="3" key="1">
    <citation type="journal article" date="2014" name="PLoS ONE">
        <title>Transcriptome-Based Identification of ABC Transporters in the Western Tarnished Plant Bug Lygus hesperus.</title>
        <authorList>
            <person name="Hull J.J."/>
            <person name="Chaney K."/>
            <person name="Geib S.M."/>
            <person name="Fabrick J.A."/>
            <person name="Brent C.S."/>
            <person name="Walsh D."/>
            <person name="Lavine L.C."/>
        </authorList>
    </citation>
    <scope>NUCLEOTIDE SEQUENCE</scope>
</reference>
<dbReference type="PROSITE" id="PS50994">
    <property type="entry name" value="INTEGRASE"/>
    <property type="match status" value="1"/>
</dbReference>
<dbReference type="PANTHER" id="PTHR37984:SF5">
    <property type="entry name" value="PROTEIN NYNRIN-LIKE"/>
    <property type="match status" value="1"/>
</dbReference>
<dbReference type="EMBL" id="GBHO01006499">
    <property type="protein sequence ID" value="JAG37105.1"/>
    <property type="molecule type" value="Transcribed_RNA"/>
</dbReference>
<dbReference type="InterPro" id="IPR041588">
    <property type="entry name" value="Integrase_H2C2"/>
</dbReference>
<dbReference type="Gene3D" id="1.10.340.70">
    <property type="match status" value="1"/>
</dbReference>
<dbReference type="Pfam" id="PF17921">
    <property type="entry name" value="Integrase_H2C2"/>
    <property type="match status" value="1"/>
</dbReference>
<dbReference type="AlphaFoldDB" id="A0A0A9Z5P8"/>
<organism evidence="3">
    <name type="scientific">Lygus hesperus</name>
    <name type="common">Western plant bug</name>
    <dbReference type="NCBI Taxonomy" id="30085"/>
    <lineage>
        <taxon>Eukaryota</taxon>
        <taxon>Metazoa</taxon>
        <taxon>Ecdysozoa</taxon>
        <taxon>Arthropoda</taxon>
        <taxon>Hexapoda</taxon>
        <taxon>Insecta</taxon>
        <taxon>Pterygota</taxon>
        <taxon>Neoptera</taxon>
        <taxon>Paraneoptera</taxon>
        <taxon>Hemiptera</taxon>
        <taxon>Heteroptera</taxon>
        <taxon>Panheteroptera</taxon>
        <taxon>Cimicomorpha</taxon>
        <taxon>Miridae</taxon>
        <taxon>Mirini</taxon>
        <taxon>Lygus</taxon>
    </lineage>
</organism>
<reference evidence="3" key="2">
    <citation type="submission" date="2014-07" db="EMBL/GenBank/DDBJ databases">
        <authorList>
            <person name="Hull J."/>
        </authorList>
    </citation>
    <scope>NUCLEOTIDE SEQUENCE</scope>
</reference>
<proteinExistence type="predicted"/>
<dbReference type="InterPro" id="IPR036397">
    <property type="entry name" value="RNaseH_sf"/>
</dbReference>
<accession>A0A0A9Z5P8</accession>
<dbReference type="InterPro" id="IPR050951">
    <property type="entry name" value="Retrovirus_Pol_polyprotein"/>
</dbReference>
<feature type="domain" description="Integrase catalytic" evidence="2">
    <location>
        <begin position="147"/>
        <end position="227"/>
    </location>
</feature>
<evidence type="ECO:0000259" key="2">
    <source>
        <dbReference type="PROSITE" id="PS50994"/>
    </source>
</evidence>
<gene>
    <name evidence="3" type="primary">K02A2.6_57</name>
    <name evidence="3" type="ORF">CM83_104670</name>
</gene>
<dbReference type="FunFam" id="1.10.340.70:FF:000004">
    <property type="entry name" value="Retrovirus-related Pol polyprotein from transposon 297-like Protein"/>
    <property type="match status" value="1"/>
</dbReference>
<dbReference type="PANTHER" id="PTHR37984">
    <property type="entry name" value="PROTEIN CBG26694"/>
    <property type="match status" value="1"/>
</dbReference>
<feature type="non-terminal residue" evidence="3">
    <location>
        <position position="227"/>
    </location>
</feature>
<feature type="non-terminal residue" evidence="3">
    <location>
        <position position="1"/>
    </location>
</feature>
<dbReference type="InterPro" id="IPR012337">
    <property type="entry name" value="RNaseH-like_sf"/>
</dbReference>
<dbReference type="Gene3D" id="3.30.420.10">
    <property type="entry name" value="Ribonuclease H-like superfamily/Ribonuclease H"/>
    <property type="match status" value="1"/>
</dbReference>
<evidence type="ECO:0000256" key="1">
    <source>
        <dbReference type="ARBA" id="ARBA00012493"/>
    </source>
</evidence>
<name>A0A0A9Z5P8_LYGHE</name>
<dbReference type="GO" id="GO:0003676">
    <property type="term" value="F:nucleic acid binding"/>
    <property type="evidence" value="ECO:0007669"/>
    <property type="project" value="InterPro"/>
</dbReference>
<dbReference type="SUPFAM" id="SSF53098">
    <property type="entry name" value="Ribonuclease H-like"/>
    <property type="match status" value="1"/>
</dbReference>